<sequence>MLESLSRHTLRQLKFILPGGLITYYLNSHIVFWNIVNGDVSVASWGRLVALTSLGSAMLTIALFMYILSHFRTEGQPPDYRRWRESGVLSSVIPILTASIVVGWSLLSYTLSYWSDLGFIEGVIAASGLYALAFGIMGLISGPKVSRR</sequence>
<dbReference type="OrthoDB" id="3187264at2759"/>
<evidence type="ECO:0000313" key="2">
    <source>
        <dbReference type="EMBL" id="PCH42147.1"/>
    </source>
</evidence>
<dbReference type="Proteomes" id="UP000218811">
    <property type="component" value="Unassembled WGS sequence"/>
</dbReference>
<feature type="transmembrane region" description="Helical" evidence="1">
    <location>
        <begin position="119"/>
        <end position="140"/>
    </location>
</feature>
<name>A0A2H3K161_WOLCO</name>
<keyword evidence="3" id="KW-1185">Reference proteome</keyword>
<feature type="transmembrane region" description="Helical" evidence="1">
    <location>
        <begin position="15"/>
        <end position="36"/>
    </location>
</feature>
<evidence type="ECO:0000256" key="1">
    <source>
        <dbReference type="SAM" id="Phobius"/>
    </source>
</evidence>
<gene>
    <name evidence="2" type="ORF">WOLCODRAFT_132222</name>
</gene>
<proteinExistence type="predicted"/>
<keyword evidence="1" id="KW-0472">Membrane</keyword>
<dbReference type="OMA" id="TWKEIWE"/>
<keyword evidence="1" id="KW-1133">Transmembrane helix</keyword>
<protein>
    <submittedName>
        <fullName evidence="2">Uncharacterized protein</fullName>
    </submittedName>
</protein>
<dbReference type="EMBL" id="KB468124">
    <property type="protein sequence ID" value="PCH42147.1"/>
    <property type="molecule type" value="Genomic_DNA"/>
</dbReference>
<feature type="transmembrane region" description="Helical" evidence="1">
    <location>
        <begin position="48"/>
        <end position="68"/>
    </location>
</feature>
<keyword evidence="1" id="KW-0812">Transmembrane</keyword>
<accession>A0A2H3K161</accession>
<feature type="transmembrane region" description="Helical" evidence="1">
    <location>
        <begin position="88"/>
        <end position="107"/>
    </location>
</feature>
<dbReference type="AlphaFoldDB" id="A0A2H3K161"/>
<reference evidence="2 3" key="1">
    <citation type="journal article" date="2012" name="Science">
        <title>The Paleozoic origin of enzymatic lignin decomposition reconstructed from 31 fungal genomes.</title>
        <authorList>
            <person name="Floudas D."/>
            <person name="Binder M."/>
            <person name="Riley R."/>
            <person name="Barry K."/>
            <person name="Blanchette R.A."/>
            <person name="Henrissat B."/>
            <person name="Martinez A.T."/>
            <person name="Otillar R."/>
            <person name="Spatafora J.W."/>
            <person name="Yadav J.S."/>
            <person name="Aerts A."/>
            <person name="Benoit I."/>
            <person name="Boyd A."/>
            <person name="Carlson A."/>
            <person name="Copeland A."/>
            <person name="Coutinho P.M."/>
            <person name="de Vries R.P."/>
            <person name="Ferreira P."/>
            <person name="Findley K."/>
            <person name="Foster B."/>
            <person name="Gaskell J."/>
            <person name="Glotzer D."/>
            <person name="Gorecki P."/>
            <person name="Heitman J."/>
            <person name="Hesse C."/>
            <person name="Hori C."/>
            <person name="Igarashi K."/>
            <person name="Jurgens J.A."/>
            <person name="Kallen N."/>
            <person name="Kersten P."/>
            <person name="Kohler A."/>
            <person name="Kuees U."/>
            <person name="Kumar T.K.A."/>
            <person name="Kuo A."/>
            <person name="LaButti K."/>
            <person name="Larrondo L.F."/>
            <person name="Lindquist E."/>
            <person name="Ling A."/>
            <person name="Lombard V."/>
            <person name="Lucas S."/>
            <person name="Lundell T."/>
            <person name="Martin R."/>
            <person name="McLaughlin D.J."/>
            <person name="Morgenstern I."/>
            <person name="Morin E."/>
            <person name="Murat C."/>
            <person name="Nagy L.G."/>
            <person name="Nolan M."/>
            <person name="Ohm R.A."/>
            <person name="Patyshakuliyeva A."/>
            <person name="Rokas A."/>
            <person name="Ruiz-Duenas F.J."/>
            <person name="Sabat G."/>
            <person name="Salamov A."/>
            <person name="Samejima M."/>
            <person name="Schmutz J."/>
            <person name="Slot J.C."/>
            <person name="St John F."/>
            <person name="Stenlid J."/>
            <person name="Sun H."/>
            <person name="Sun S."/>
            <person name="Syed K."/>
            <person name="Tsang A."/>
            <person name="Wiebenga A."/>
            <person name="Young D."/>
            <person name="Pisabarro A."/>
            <person name="Eastwood D.C."/>
            <person name="Martin F."/>
            <person name="Cullen D."/>
            <person name="Grigoriev I.V."/>
            <person name="Hibbett D.S."/>
        </authorList>
    </citation>
    <scope>NUCLEOTIDE SEQUENCE [LARGE SCALE GENOMIC DNA]</scope>
    <source>
        <strain evidence="2 3">MD-104</strain>
    </source>
</reference>
<evidence type="ECO:0000313" key="3">
    <source>
        <dbReference type="Proteomes" id="UP000218811"/>
    </source>
</evidence>
<dbReference type="STRING" id="742152.A0A2H3K161"/>
<organism evidence="2 3">
    <name type="scientific">Wolfiporia cocos (strain MD-104)</name>
    <name type="common">Brown rot fungus</name>
    <dbReference type="NCBI Taxonomy" id="742152"/>
    <lineage>
        <taxon>Eukaryota</taxon>
        <taxon>Fungi</taxon>
        <taxon>Dikarya</taxon>
        <taxon>Basidiomycota</taxon>
        <taxon>Agaricomycotina</taxon>
        <taxon>Agaricomycetes</taxon>
        <taxon>Polyporales</taxon>
        <taxon>Phaeolaceae</taxon>
        <taxon>Wolfiporia</taxon>
    </lineage>
</organism>